<dbReference type="Proteomes" id="UP000030512">
    <property type="component" value="Chromosome"/>
</dbReference>
<reference evidence="2 3" key="1">
    <citation type="journal article" date="2015" name="Environ. Microbiol.">
        <title>Methane oxidation coupled to nitrate reduction under hypoxia by the Gammaproteobacterium Methylomonas denitrificans, sp. nov. type strain FJG1.</title>
        <authorList>
            <person name="Kits K.D."/>
            <person name="Klotz M.G."/>
            <person name="Stein L.Y."/>
        </authorList>
    </citation>
    <scope>NUCLEOTIDE SEQUENCE [LARGE SCALE GENOMIC DNA]</scope>
    <source>
        <strain evidence="2 3">FJG1</strain>
    </source>
</reference>
<dbReference type="RefSeq" id="WP_052142061.1">
    <property type="nucleotide sequence ID" value="NZ_CP014476.1"/>
</dbReference>
<dbReference type="KEGG" id="mdn:JT25_004885"/>
<accession>A0A126T168</accession>
<dbReference type="EMBL" id="CP014476">
    <property type="protein sequence ID" value="AMK75827.1"/>
    <property type="molecule type" value="Genomic_DNA"/>
</dbReference>
<feature type="transmembrane region" description="Helical" evidence="1">
    <location>
        <begin position="218"/>
        <end position="239"/>
    </location>
</feature>
<name>A0A126T168_9GAMM</name>
<keyword evidence="2" id="KW-0648">Protein biosynthesis</keyword>
<keyword evidence="1" id="KW-0472">Membrane</keyword>
<dbReference type="AlphaFoldDB" id="A0A126T168"/>
<evidence type="ECO:0000313" key="3">
    <source>
        <dbReference type="Proteomes" id="UP000030512"/>
    </source>
</evidence>
<proteinExistence type="predicted"/>
<feature type="transmembrane region" description="Helical" evidence="1">
    <location>
        <begin position="164"/>
        <end position="186"/>
    </location>
</feature>
<organism evidence="2 3">
    <name type="scientific">Methylomonas denitrificans</name>
    <dbReference type="NCBI Taxonomy" id="1538553"/>
    <lineage>
        <taxon>Bacteria</taxon>
        <taxon>Pseudomonadati</taxon>
        <taxon>Pseudomonadota</taxon>
        <taxon>Gammaproteobacteria</taxon>
        <taxon>Methylococcales</taxon>
        <taxon>Methylococcaceae</taxon>
        <taxon>Methylomonas</taxon>
    </lineage>
</organism>
<evidence type="ECO:0000313" key="2">
    <source>
        <dbReference type="EMBL" id="AMK75827.1"/>
    </source>
</evidence>
<dbReference type="STRING" id="1538553.JT25_004885"/>
<protein>
    <submittedName>
        <fullName evidence="2">Elongation factor-1 alpha</fullName>
    </submittedName>
</protein>
<keyword evidence="1" id="KW-1133">Transmembrane helix</keyword>
<keyword evidence="1" id="KW-0812">Transmembrane</keyword>
<keyword evidence="2" id="KW-0251">Elongation factor</keyword>
<keyword evidence="3" id="KW-1185">Reference proteome</keyword>
<dbReference type="OrthoDB" id="282780at2"/>
<gene>
    <name evidence="2" type="ORF">JT25_004885</name>
</gene>
<feature type="transmembrane region" description="Helical" evidence="1">
    <location>
        <begin position="192"/>
        <end position="211"/>
    </location>
</feature>
<evidence type="ECO:0000256" key="1">
    <source>
        <dbReference type="SAM" id="Phobius"/>
    </source>
</evidence>
<sequence>MSDRNETPVKYAYKGANLISFGLSIKLLFTGYLTTIAAGYLMALIQILFTHGMADGKFGLSMDDIVYSYYGDRSGSVLESKLNGSMKYNAPEQERFKIIQWVRDGGDEVAYNKDIKPIVEQFCTGCHGANAGSLPDFTKFETLKKLTESNEGATFQSLTRLSHIHLFGISFIFMFVGIIFSFSTGVPCKYKYPAIVMPYLFLLIDIASWWLTKLNPHFALLVFFAGAGLGVSFAFMWTVSMYQMWILGGILKQSDRRNAIMRD</sequence>
<feature type="transmembrane region" description="Helical" evidence="1">
    <location>
        <begin position="27"/>
        <end position="49"/>
    </location>
</feature>
<dbReference type="GO" id="GO:0003746">
    <property type="term" value="F:translation elongation factor activity"/>
    <property type="evidence" value="ECO:0007669"/>
    <property type="project" value="UniProtKB-KW"/>
</dbReference>